<keyword evidence="2" id="KW-1185">Reference proteome</keyword>
<dbReference type="Gene3D" id="1.10.260.40">
    <property type="entry name" value="lambda repressor-like DNA-binding domains"/>
    <property type="match status" value="1"/>
</dbReference>
<dbReference type="EMBL" id="VTPX01000008">
    <property type="protein sequence ID" value="KAA0017124.1"/>
    <property type="molecule type" value="Genomic_DNA"/>
</dbReference>
<dbReference type="Proteomes" id="UP000466024">
    <property type="component" value="Unassembled WGS sequence"/>
</dbReference>
<dbReference type="AlphaFoldDB" id="A0A640WC38"/>
<dbReference type="SUPFAM" id="SSF47413">
    <property type="entry name" value="lambda repressor-like DNA-binding domains"/>
    <property type="match status" value="1"/>
</dbReference>
<evidence type="ECO:0000313" key="2">
    <source>
        <dbReference type="Proteomes" id="UP000466024"/>
    </source>
</evidence>
<dbReference type="GO" id="GO:0003677">
    <property type="term" value="F:DNA binding"/>
    <property type="evidence" value="ECO:0007669"/>
    <property type="project" value="InterPro"/>
</dbReference>
<organism evidence="1 2">
    <name type="scientific">Salinicola corii</name>
    <dbReference type="NCBI Taxonomy" id="2606937"/>
    <lineage>
        <taxon>Bacteria</taxon>
        <taxon>Pseudomonadati</taxon>
        <taxon>Pseudomonadota</taxon>
        <taxon>Gammaproteobacteria</taxon>
        <taxon>Oceanospirillales</taxon>
        <taxon>Halomonadaceae</taxon>
        <taxon>Salinicola</taxon>
    </lineage>
</organism>
<reference evidence="1 2" key="1">
    <citation type="submission" date="2019-08" db="EMBL/GenBank/DDBJ databases">
        <title>Bioinformatics analysis of the strain L3 and L5.</title>
        <authorList>
            <person name="Li X."/>
        </authorList>
    </citation>
    <scope>NUCLEOTIDE SEQUENCE [LARGE SCALE GENOMIC DNA]</scope>
    <source>
        <strain evidence="1 2">L3</strain>
    </source>
</reference>
<comment type="caution">
    <text evidence="1">The sequence shown here is derived from an EMBL/GenBank/DDBJ whole genome shotgun (WGS) entry which is preliminary data.</text>
</comment>
<dbReference type="RefSeq" id="WP_149436036.1">
    <property type="nucleotide sequence ID" value="NZ_VTPX01000008.1"/>
</dbReference>
<dbReference type="Pfam" id="PF14549">
    <property type="entry name" value="P22_Cro"/>
    <property type="match status" value="1"/>
</dbReference>
<protein>
    <submittedName>
        <fullName evidence="1">Cro/Cl family transcriptional regulator</fullName>
    </submittedName>
</protein>
<name>A0A640WC38_9GAMM</name>
<proteinExistence type="predicted"/>
<sequence length="62" mass="6973">MRKSDVIDHFGSITAVAEALEITTQYVSMWPEVVPRSRQWQIEVLTDGKLKAQRKLASKASA</sequence>
<accession>A0A640WC38</accession>
<evidence type="ECO:0000313" key="1">
    <source>
        <dbReference type="EMBL" id="KAA0017124.1"/>
    </source>
</evidence>
<gene>
    <name evidence="1" type="ORF">F0A16_14055</name>
</gene>
<dbReference type="InterPro" id="IPR010982">
    <property type="entry name" value="Lambda_DNA-bd_dom_sf"/>
</dbReference>